<gene>
    <name evidence="1" type="ORF">NCTC10571_01484</name>
</gene>
<organism evidence="1 2">
    <name type="scientific">Megamonas hypermegale</name>
    <dbReference type="NCBI Taxonomy" id="158847"/>
    <lineage>
        <taxon>Bacteria</taxon>
        <taxon>Bacillati</taxon>
        <taxon>Bacillota</taxon>
        <taxon>Negativicutes</taxon>
        <taxon>Selenomonadales</taxon>
        <taxon>Selenomonadaceae</taxon>
        <taxon>Megamonas</taxon>
    </lineage>
</organism>
<protein>
    <submittedName>
        <fullName evidence="1">Uncharacterized protein</fullName>
    </submittedName>
</protein>
<proteinExistence type="predicted"/>
<dbReference type="Proteomes" id="UP000255234">
    <property type="component" value="Unassembled WGS sequence"/>
</dbReference>
<dbReference type="AlphaFoldDB" id="A0A378NZ96"/>
<dbReference type="RefSeq" id="WP_115151686.1">
    <property type="nucleotide sequence ID" value="NZ_UGPP01000001.1"/>
</dbReference>
<evidence type="ECO:0000313" key="2">
    <source>
        <dbReference type="Proteomes" id="UP000255234"/>
    </source>
</evidence>
<reference evidence="1 2" key="1">
    <citation type="submission" date="2018-06" db="EMBL/GenBank/DDBJ databases">
        <authorList>
            <consortium name="Pathogen Informatics"/>
            <person name="Doyle S."/>
        </authorList>
    </citation>
    <scope>NUCLEOTIDE SEQUENCE [LARGE SCALE GENOMIC DNA]</scope>
    <source>
        <strain evidence="1 2">NCTC10571</strain>
    </source>
</reference>
<name>A0A378NZ96_9FIRM</name>
<sequence>MISKIGDTIVSGNLDIISSNTELNSDNVNIKNNTILLNSKETSNKISNNVAGLEINRGTSLPYQILYDERDSELKSGLSNNLKPISSEEYTTTNVTNAKTDLNTQIYKNDFMNELPKIGYYQEDTIEVLSKYNMNYQVNSTSHHITLENNGQEVLYTTANDGSLDTSVDMYKAIRNGNTNFTFYNTPIRPKCLENKSITSILYVDNNHMICSGKDFSNTLIDTKYTSQDSLWEIIYDSITTQITKDGYTLYNCYITKDRKFLISGFIINSPSNKQTSHFAIKIIRLSDLSLLQEFTFDNIFNYYRCNNGMTYSKTINDITDALDPKADTIPINWWISPGFLFDEENNIVSINMQQIRYYAFFNNTFSYQDHYGAHFPLCWKVDKTFWLGESKNITSLITSKFYPSDNMNTNYNSLYSKYSYDHINKYAYRISKIRDDKLVQVICFDLKKMTQGVNQEHYGDNNNAIVYNSQSLPLSPDSSYWGKKMNKIPFFNNTMFIQGESKAYGDKVIKINKFKWKNKDLRIIEPMPGQYNIDFDNKISKAISAVFNSSNKVTYRQKDNSVTYGYGQYSNNKIISYSMNIQEDYSYSWQQIDSIDWSFNANMMKDPDYTNISILSVVPNPIKNEYFLILRYNNTELDLPHTYKIFFGLLDKNKIFHSFGTSFIDKFDSGLKSTNDTAHNNLPNQTSITIYHIIYDAVNDWYIFGHNWYRQQSYATNYSMIKFINNNTDIEMHSINPKNSITYDYTTIINNNFKITYSGPTLGYIAATTYNNNSWVYNNKGVVTQKKILADDIQDNGIAYSDNDFLFNQKGYKYSWFLQSSQGLICYIPNIPIFLGGYFSVLNEVLSVDLKPNINNYIYLERDLNTNQLKAYALTTKDIEEGSKQFSRILLARILTNEANPIETEYYRINTGYNDYTFYHKITIKQTPNQTIHVYTTENGQRVDHTTSFFVKINSNIQYSIEIKPDLWYVAGTLQNISSSGIINQNIIVSATTANLISTNYSYDFKIEYATSTDTNATYANIKYPLYRFGNNISSTWPSGQNYGGNLTPIDVIAINTVYDSAIQYQYTKPLPDEIKSVFIKLVCKDGEHYLGHFTRNEFDQYGDIYHSKILGTKNNFDLFKRLYDSQEVFTCVVGIET</sequence>
<dbReference type="EMBL" id="UGPP01000001">
    <property type="protein sequence ID" value="STY71328.1"/>
    <property type="molecule type" value="Genomic_DNA"/>
</dbReference>
<accession>A0A378NZ96</accession>
<evidence type="ECO:0000313" key="1">
    <source>
        <dbReference type="EMBL" id="STY71328.1"/>
    </source>
</evidence>